<dbReference type="PANTHER" id="PTHR11616">
    <property type="entry name" value="SODIUM/CHLORIDE DEPENDENT TRANSPORTER"/>
    <property type="match status" value="1"/>
</dbReference>
<evidence type="ECO:0000256" key="10">
    <source>
        <dbReference type="SAM" id="Phobius"/>
    </source>
</evidence>
<dbReference type="STRING" id="7167.A0A182FLM3"/>
<evidence type="ECO:0000256" key="1">
    <source>
        <dbReference type="ARBA" id="ARBA00004141"/>
    </source>
</evidence>
<dbReference type="PROSITE" id="PS50267">
    <property type="entry name" value="NA_NEUROTRAN_SYMP_3"/>
    <property type="match status" value="1"/>
</dbReference>
<organism evidence="11 12">
    <name type="scientific">Anopheles albimanus</name>
    <name type="common">New world malaria mosquito</name>
    <dbReference type="NCBI Taxonomy" id="7167"/>
    <lineage>
        <taxon>Eukaryota</taxon>
        <taxon>Metazoa</taxon>
        <taxon>Ecdysozoa</taxon>
        <taxon>Arthropoda</taxon>
        <taxon>Hexapoda</taxon>
        <taxon>Insecta</taxon>
        <taxon>Pterygota</taxon>
        <taxon>Neoptera</taxon>
        <taxon>Endopterygota</taxon>
        <taxon>Diptera</taxon>
        <taxon>Nematocera</taxon>
        <taxon>Culicoidea</taxon>
        <taxon>Culicidae</taxon>
        <taxon>Anophelinae</taxon>
        <taxon>Anopheles</taxon>
    </lineage>
</organism>
<feature type="transmembrane region" description="Helical" evidence="10">
    <location>
        <begin position="152"/>
        <end position="179"/>
    </location>
</feature>
<dbReference type="Pfam" id="PF00209">
    <property type="entry name" value="SNF"/>
    <property type="match status" value="1"/>
</dbReference>
<keyword evidence="4 10" id="KW-0812">Transmembrane</keyword>
<comment type="subcellular location">
    <subcellularLocation>
        <location evidence="1">Membrane</location>
        <topology evidence="1">Multi-pass membrane protein</topology>
    </subcellularLocation>
</comment>
<reference evidence="11" key="2">
    <citation type="submission" date="2022-08" db="UniProtKB">
        <authorList>
            <consortium name="EnsemblMetazoa"/>
        </authorList>
    </citation>
    <scope>IDENTIFICATION</scope>
    <source>
        <strain evidence="11">STECLA/ALBI9_A</strain>
    </source>
</reference>
<feature type="transmembrane region" description="Helical" evidence="10">
    <location>
        <begin position="46"/>
        <end position="67"/>
    </location>
</feature>
<comment type="similarity">
    <text evidence="2">Belongs to the sodium:neurotransmitter symporter (SNF) (TC 2.A.22) family.</text>
</comment>
<feature type="region of interest" description="Disordered" evidence="9">
    <location>
        <begin position="548"/>
        <end position="636"/>
    </location>
</feature>
<dbReference type="PANTHER" id="PTHR11616:SF236">
    <property type="entry name" value="TRANSPORTER"/>
    <property type="match status" value="1"/>
</dbReference>
<dbReference type="PRINTS" id="PR00176">
    <property type="entry name" value="NANEUSMPORT"/>
</dbReference>
<reference evidence="11 12" key="1">
    <citation type="journal article" date="2017" name="G3 (Bethesda)">
        <title>The Physical Genome Mapping of Anopheles albimanus Corrected Scaffold Misassemblies and Identified Interarm Rearrangements in Genus Anopheles.</title>
        <authorList>
            <person name="Artemov G.N."/>
            <person name="Peery A.N."/>
            <person name="Jiang X."/>
            <person name="Tu Z."/>
            <person name="Stegniy V.N."/>
            <person name="Sharakhova M.V."/>
            <person name="Sharakhov I.V."/>
        </authorList>
    </citation>
    <scope>NUCLEOTIDE SEQUENCE [LARGE SCALE GENOMIC DNA]</scope>
    <source>
        <strain evidence="11 12">ALBI9_A</strain>
    </source>
</reference>
<dbReference type="GO" id="GO:0046872">
    <property type="term" value="F:metal ion binding"/>
    <property type="evidence" value="ECO:0007669"/>
    <property type="project" value="UniProtKB-KW"/>
</dbReference>
<dbReference type="Proteomes" id="UP000069272">
    <property type="component" value="Chromosome 3R"/>
</dbReference>
<sequence>MVMLILEGIPLFLIELGMGQRMRLGALGVWNTIHPWLGGIGISSCIVTLFVAIYYNVIITWCFYYFFNSFRYPLPWATCPQINGTDVEECERSSETAYFWYRTTLDAAPSIDETGGFKWWIVLCLMLSWTVVFFIVMKGIQSSGKVVYFTSLFPYIVLTIFFIRGITLKGAGAGLMHMYTPKVEKLLEPTVWLDAATQVFYSFGLAFGSLIAFGSYNTPKNNCVRDVLLVSVCNAITAIYASVVIFAILGYKATLGVDRCIQVNKHVLVKHGLLESVHVDNSEYEHVMAGLNSTMLKDWEFEKCSLEDQLSSAAEGTGLAFIVFTEAIVELPGSPFWAVLFFTMLLSLGLGSQIGILEGMLCTIFDIDIFKRIRKPYVTGVVCAFCFTVGLIFTTGAGEYWLKMFDSFAGTIGLVVVALMEMIAVIYIYGHEKFTEDIYQMTGTRPGIYWQMTWRYIGPAIMGCILLSSILSMILRNPTYGAWNGELVLEGQHGVIENKSYPNWVMGIALAMIIAGVLPMPVVFLLRRFQILKVDLDIHQGSIRRNETTASTKEMIDEDDTKTDDDAGKRSKTSPSKAISKPNQSNSKGSAGATLVTTSITSTAGTRKSIMKHGPALGGPVNVRSDSDDEDEPPTMGKMLAKQAAKQQFKNKQNLTPTVLGATATSRKKPFRMEVVDF</sequence>
<feature type="binding site" evidence="8">
    <location>
        <position position="352"/>
    </location>
    <ligand>
        <name>Na(+)</name>
        <dbReference type="ChEBI" id="CHEBI:29101"/>
        <label>2</label>
    </ligand>
</feature>
<evidence type="ECO:0000313" key="12">
    <source>
        <dbReference type="Proteomes" id="UP000069272"/>
    </source>
</evidence>
<dbReference type="InterPro" id="IPR000175">
    <property type="entry name" value="Na/ntran_symport"/>
</dbReference>
<dbReference type="GO" id="GO:0089718">
    <property type="term" value="P:amino acid import across plasma membrane"/>
    <property type="evidence" value="ECO:0007669"/>
    <property type="project" value="TreeGrafter"/>
</dbReference>
<feature type="transmembrane region" description="Helical" evidence="10">
    <location>
        <begin position="228"/>
        <end position="249"/>
    </location>
</feature>
<feature type="transmembrane region" description="Helical" evidence="10">
    <location>
        <begin position="199"/>
        <end position="216"/>
    </location>
</feature>
<keyword evidence="8" id="KW-0479">Metal-binding</keyword>
<feature type="binding site" evidence="8">
    <location>
        <position position="348"/>
    </location>
    <ligand>
        <name>Na(+)</name>
        <dbReference type="ChEBI" id="CHEBI:29101"/>
        <label>1</label>
    </ligand>
</feature>
<dbReference type="EnsemblMetazoa" id="AALB007432-RA">
    <property type="protein sequence ID" value="AALB007432-PA"/>
    <property type="gene ID" value="AALB007432"/>
</dbReference>
<evidence type="ECO:0000256" key="8">
    <source>
        <dbReference type="PIRSR" id="PIRSR600175-1"/>
    </source>
</evidence>
<evidence type="ECO:0000256" key="2">
    <source>
        <dbReference type="ARBA" id="ARBA00006459"/>
    </source>
</evidence>
<evidence type="ECO:0000313" key="11">
    <source>
        <dbReference type="EnsemblMetazoa" id="AALB007432-PA"/>
    </source>
</evidence>
<dbReference type="VEuPathDB" id="VectorBase:AALB007432"/>
<evidence type="ECO:0000256" key="3">
    <source>
        <dbReference type="ARBA" id="ARBA00022448"/>
    </source>
</evidence>
<evidence type="ECO:0000256" key="9">
    <source>
        <dbReference type="SAM" id="MobiDB-lite"/>
    </source>
</evidence>
<feature type="transmembrane region" description="Helical" evidence="10">
    <location>
        <begin position="119"/>
        <end position="140"/>
    </location>
</feature>
<feature type="binding site" evidence="8">
    <location>
        <position position="234"/>
    </location>
    <ligand>
        <name>Na(+)</name>
        <dbReference type="ChEBI" id="CHEBI:29101"/>
        <label>1</label>
    </ligand>
</feature>
<dbReference type="GO" id="GO:0005283">
    <property type="term" value="F:amino acid:sodium symporter activity"/>
    <property type="evidence" value="ECO:0007669"/>
    <property type="project" value="TreeGrafter"/>
</dbReference>
<dbReference type="SUPFAM" id="SSF161070">
    <property type="entry name" value="SNF-like"/>
    <property type="match status" value="1"/>
</dbReference>
<dbReference type="GO" id="GO:0005886">
    <property type="term" value="C:plasma membrane"/>
    <property type="evidence" value="ECO:0007669"/>
    <property type="project" value="TreeGrafter"/>
</dbReference>
<accession>A0A182FLM3</accession>
<evidence type="ECO:0000256" key="4">
    <source>
        <dbReference type="ARBA" id="ARBA00022692"/>
    </source>
</evidence>
<keyword evidence="12" id="KW-1185">Reference proteome</keyword>
<dbReference type="AlphaFoldDB" id="A0A182FLM3"/>
<dbReference type="VEuPathDB" id="VectorBase:AALB20_028394"/>
<feature type="binding site" evidence="8">
    <location>
        <position position="202"/>
    </location>
    <ligand>
        <name>Na(+)</name>
        <dbReference type="ChEBI" id="CHEBI:29101"/>
        <label>1</label>
    </ligand>
</feature>
<keyword evidence="5" id="KW-0769">Symport</keyword>
<feature type="compositionally biased region" description="Polar residues" evidence="9">
    <location>
        <begin position="573"/>
        <end position="606"/>
    </location>
</feature>
<dbReference type="GO" id="GO:0015179">
    <property type="term" value="F:L-amino acid transmembrane transporter activity"/>
    <property type="evidence" value="ECO:0007669"/>
    <property type="project" value="TreeGrafter"/>
</dbReference>
<name>A0A182FLM3_ANOAL</name>
<feature type="transmembrane region" description="Helical" evidence="10">
    <location>
        <begin position="336"/>
        <end position="365"/>
    </location>
</feature>
<evidence type="ECO:0000256" key="6">
    <source>
        <dbReference type="ARBA" id="ARBA00022989"/>
    </source>
</evidence>
<feature type="transmembrane region" description="Helical" evidence="10">
    <location>
        <begin position="377"/>
        <end position="402"/>
    </location>
</feature>
<keyword evidence="7 10" id="KW-0472">Membrane</keyword>
<protein>
    <recommendedName>
        <fullName evidence="13">Transporter</fullName>
    </recommendedName>
</protein>
<feature type="transmembrane region" description="Helical" evidence="10">
    <location>
        <begin position="408"/>
        <end position="429"/>
    </location>
</feature>
<keyword evidence="3" id="KW-0813">Transport</keyword>
<dbReference type="GO" id="GO:0015187">
    <property type="term" value="F:glycine transmembrane transporter activity"/>
    <property type="evidence" value="ECO:0007669"/>
    <property type="project" value="TreeGrafter"/>
</dbReference>
<feature type="transmembrane region" description="Helical" evidence="10">
    <location>
        <begin position="504"/>
        <end position="526"/>
    </location>
</feature>
<evidence type="ECO:0000256" key="5">
    <source>
        <dbReference type="ARBA" id="ARBA00022847"/>
    </source>
</evidence>
<feature type="transmembrane region" description="Helical" evidence="10">
    <location>
        <begin position="456"/>
        <end position="475"/>
    </location>
</feature>
<dbReference type="InterPro" id="IPR037272">
    <property type="entry name" value="SNS_sf"/>
</dbReference>
<keyword evidence="8" id="KW-0915">Sodium</keyword>
<evidence type="ECO:0008006" key="13">
    <source>
        <dbReference type="Google" id="ProtNLM"/>
    </source>
</evidence>
<keyword evidence="6 10" id="KW-1133">Transmembrane helix</keyword>
<proteinExistence type="inferred from homology"/>
<evidence type="ECO:0000256" key="7">
    <source>
        <dbReference type="ARBA" id="ARBA00023136"/>
    </source>
</evidence>